<sequence>MPFLCNALVYGVMTLLGAASQGWCLSCLLFHGDTDFPVCYFKETVTFLFVTSQG</sequence>
<evidence type="ECO:0000313" key="1">
    <source>
        <dbReference type="EMBL" id="EOS57514.1"/>
    </source>
</evidence>
<evidence type="ECO:0000313" key="2">
    <source>
        <dbReference type="Proteomes" id="UP000019598"/>
    </source>
</evidence>
<protein>
    <submittedName>
        <fullName evidence="1">Uncharacterized protein</fullName>
    </submittedName>
</protein>
<comment type="caution">
    <text evidence="1">The sequence shown here is derived from an EMBL/GenBank/DDBJ whole genome shotgun (WGS) entry which is preliminary data.</text>
</comment>
<dbReference type="AlphaFoldDB" id="R9LFE9"/>
<dbReference type="STRING" id="1235795.C812_01273"/>
<organism evidence="1 2">
    <name type="scientific">Paenibacillus barengoltzii G22</name>
    <dbReference type="NCBI Taxonomy" id="1235795"/>
    <lineage>
        <taxon>Bacteria</taxon>
        <taxon>Bacillati</taxon>
        <taxon>Bacillota</taxon>
        <taxon>Bacilli</taxon>
        <taxon>Bacillales</taxon>
        <taxon>Paenibacillaceae</taxon>
        <taxon>Paenibacillus</taxon>
    </lineage>
</organism>
<proteinExistence type="predicted"/>
<name>R9LFE9_9BACL</name>
<dbReference type="EMBL" id="ASSZ01000012">
    <property type="protein sequence ID" value="EOS57514.1"/>
    <property type="molecule type" value="Genomic_DNA"/>
</dbReference>
<dbReference type="HOGENOM" id="CLU_3046076_0_0_9"/>
<dbReference type="Proteomes" id="UP000019598">
    <property type="component" value="Unassembled WGS sequence"/>
</dbReference>
<reference evidence="1 2" key="1">
    <citation type="submission" date="2013-04" db="EMBL/GenBank/DDBJ databases">
        <title>The Genome Sequence of Paenibacillus barengoltzii G22.</title>
        <authorList>
            <consortium name="The Broad Institute Genomics Platform"/>
            <consortium name="The Broad Institute Genome Sequencing Center for Infectious Disease"/>
            <person name="Earl A."/>
            <person name="Xavier R."/>
            <person name="Elson C."/>
            <person name="Duck W."/>
            <person name="Walker B."/>
            <person name="Young S."/>
            <person name="Zeng Q."/>
            <person name="Gargeya S."/>
            <person name="Fitzgerald M."/>
            <person name="Haas B."/>
            <person name="Abouelleil A."/>
            <person name="Allen A.W."/>
            <person name="Alvarado L."/>
            <person name="Arachchi H.M."/>
            <person name="Berlin A.M."/>
            <person name="Chapman S.B."/>
            <person name="Gainer-Dewar J."/>
            <person name="Goldberg J."/>
            <person name="Griggs A."/>
            <person name="Gujja S."/>
            <person name="Hansen M."/>
            <person name="Howarth C."/>
            <person name="Imamovic A."/>
            <person name="Ireland A."/>
            <person name="Larimer J."/>
            <person name="McCowan C."/>
            <person name="Murphy C."/>
            <person name="Pearson M."/>
            <person name="Poon T.W."/>
            <person name="Priest M."/>
            <person name="Roberts A."/>
            <person name="Saif S."/>
            <person name="Shea T."/>
            <person name="Sisk P."/>
            <person name="Sykes S."/>
            <person name="Wortman J."/>
            <person name="Nusbaum C."/>
            <person name="Birren B."/>
        </authorList>
    </citation>
    <scope>NUCLEOTIDE SEQUENCE [LARGE SCALE GENOMIC DNA]</scope>
    <source>
        <strain evidence="1 2">G22</strain>
    </source>
</reference>
<gene>
    <name evidence="1" type="ORF">C812_01273</name>
</gene>
<accession>R9LFE9</accession>